<evidence type="ECO:0000313" key="2">
    <source>
        <dbReference type="Proteomes" id="UP000319817"/>
    </source>
</evidence>
<keyword evidence="1" id="KW-0378">Hydrolase</keyword>
<organism evidence="1 2">
    <name type="scientific">Stieleria marina</name>
    <dbReference type="NCBI Taxonomy" id="1930275"/>
    <lineage>
        <taxon>Bacteria</taxon>
        <taxon>Pseudomonadati</taxon>
        <taxon>Planctomycetota</taxon>
        <taxon>Planctomycetia</taxon>
        <taxon>Pirellulales</taxon>
        <taxon>Pirellulaceae</taxon>
        <taxon>Stieleria</taxon>
    </lineage>
</organism>
<keyword evidence="2" id="KW-1185">Reference proteome</keyword>
<evidence type="ECO:0000313" key="1">
    <source>
        <dbReference type="EMBL" id="QDT09220.1"/>
    </source>
</evidence>
<gene>
    <name evidence="1" type="ORF">K239x_11650</name>
</gene>
<dbReference type="EMBL" id="CP036526">
    <property type="protein sequence ID" value="QDT09220.1"/>
    <property type="molecule type" value="Genomic_DNA"/>
</dbReference>
<dbReference type="InterPro" id="IPR051532">
    <property type="entry name" value="Ester_Hydrolysis_Enzymes"/>
</dbReference>
<protein>
    <submittedName>
        <fullName evidence="1">GDSL-like Lipase/Acylhydrolase</fullName>
    </submittedName>
</protein>
<proteinExistence type="predicted"/>
<dbReference type="AlphaFoldDB" id="A0A517NQ28"/>
<dbReference type="GO" id="GO:0004622">
    <property type="term" value="F:phosphatidylcholine lysophospholipase activity"/>
    <property type="evidence" value="ECO:0007669"/>
    <property type="project" value="TreeGrafter"/>
</dbReference>
<dbReference type="InterPro" id="IPR036514">
    <property type="entry name" value="SGNH_hydro_sf"/>
</dbReference>
<dbReference type="PANTHER" id="PTHR30383">
    <property type="entry name" value="THIOESTERASE 1/PROTEASE 1/LYSOPHOSPHOLIPASE L1"/>
    <property type="match status" value="1"/>
</dbReference>
<accession>A0A517NQ28</accession>
<dbReference type="Proteomes" id="UP000319817">
    <property type="component" value="Chromosome"/>
</dbReference>
<name>A0A517NQ28_9BACT</name>
<sequence length="460" mass="51355">MRLFVDPPTAVENIDHDPYVDLHQLRPLFELDDSTGRWEIPPSRYNFFRPESFPVEKSAQTRRVFVLGGSTVQGRPYSTETAFSTWLKFRLQAAGPQWNYEVINCGGVSYASYRVAKILQEVLRHQPDAIVLYTGHNEFLEDRTYADVRSDSLPTRLINMLAAQLRTVGWIKRQFFADRQRPAIAAEVDARLDHSDGLESYQRDPIWNTAVEQHFQSKLSDMIDAVRDAGVPLVLCTPASDIVDTPPIKSQLKSGLSKDQQARFEKAFKTASDNTAGVPDRIAAAKVCLAIDDQHCGSHYIVGRLLYQSGKSAAARPHLIAARDFDVCPLRATSAIVNATHLVGKQNGVMLVDTETLLDRSGPSGQRVPDQIPDPERFADHLHPTIASHQIIAAQIASLLSANVWPPSEKNADLVYQKLAHQHLQSLDEAYYARGKQRLEGLHRWATGRAGHLGTQNKTP</sequence>
<reference evidence="1 2" key="1">
    <citation type="submission" date="2019-02" db="EMBL/GenBank/DDBJ databases">
        <title>Deep-cultivation of Planctomycetes and their phenomic and genomic characterization uncovers novel biology.</title>
        <authorList>
            <person name="Wiegand S."/>
            <person name="Jogler M."/>
            <person name="Boedeker C."/>
            <person name="Pinto D."/>
            <person name="Vollmers J."/>
            <person name="Rivas-Marin E."/>
            <person name="Kohn T."/>
            <person name="Peeters S.H."/>
            <person name="Heuer A."/>
            <person name="Rast P."/>
            <person name="Oberbeckmann S."/>
            <person name="Bunk B."/>
            <person name="Jeske O."/>
            <person name="Meyerdierks A."/>
            <person name="Storesund J.E."/>
            <person name="Kallscheuer N."/>
            <person name="Luecker S."/>
            <person name="Lage O.M."/>
            <person name="Pohl T."/>
            <person name="Merkel B.J."/>
            <person name="Hornburger P."/>
            <person name="Mueller R.-W."/>
            <person name="Bruemmer F."/>
            <person name="Labrenz M."/>
            <person name="Spormann A.M."/>
            <person name="Op den Camp H."/>
            <person name="Overmann J."/>
            <person name="Amann R."/>
            <person name="Jetten M.S.M."/>
            <person name="Mascher T."/>
            <person name="Medema M.H."/>
            <person name="Devos D.P."/>
            <person name="Kaster A.-K."/>
            <person name="Ovreas L."/>
            <person name="Rohde M."/>
            <person name="Galperin M.Y."/>
            <person name="Jogler C."/>
        </authorList>
    </citation>
    <scope>NUCLEOTIDE SEQUENCE [LARGE SCALE GENOMIC DNA]</scope>
    <source>
        <strain evidence="1 2">K23_9</strain>
    </source>
</reference>
<dbReference type="Gene3D" id="3.40.50.1110">
    <property type="entry name" value="SGNH hydrolase"/>
    <property type="match status" value="1"/>
</dbReference>
<dbReference type="SUPFAM" id="SSF52266">
    <property type="entry name" value="SGNH hydrolase"/>
    <property type="match status" value="2"/>
</dbReference>
<dbReference type="PANTHER" id="PTHR30383:SF5">
    <property type="entry name" value="SGNH HYDROLASE-TYPE ESTERASE DOMAIN-CONTAINING PROTEIN"/>
    <property type="match status" value="1"/>
</dbReference>